<proteinExistence type="predicted"/>
<dbReference type="PROSITE" id="PS51257">
    <property type="entry name" value="PROKAR_LIPOPROTEIN"/>
    <property type="match status" value="1"/>
</dbReference>
<sequence>MVKKCAFVASILLMMSIGLVPIVLMSCANKIPVYTICFDSQVGSVVSAKGSMKGTKR</sequence>
<gene>
    <name evidence="1" type="ORF">SDC9_207143</name>
</gene>
<organism evidence="1">
    <name type="scientific">bioreactor metagenome</name>
    <dbReference type="NCBI Taxonomy" id="1076179"/>
    <lineage>
        <taxon>unclassified sequences</taxon>
        <taxon>metagenomes</taxon>
        <taxon>ecological metagenomes</taxon>
    </lineage>
</organism>
<reference evidence="1" key="1">
    <citation type="submission" date="2019-08" db="EMBL/GenBank/DDBJ databases">
        <authorList>
            <person name="Kucharzyk K."/>
            <person name="Murdoch R.W."/>
            <person name="Higgins S."/>
            <person name="Loffler F."/>
        </authorList>
    </citation>
    <scope>NUCLEOTIDE SEQUENCE</scope>
</reference>
<evidence type="ECO:0008006" key="2">
    <source>
        <dbReference type="Google" id="ProtNLM"/>
    </source>
</evidence>
<name>A0A645J8H5_9ZZZZ</name>
<dbReference type="EMBL" id="VSSQ01133425">
    <property type="protein sequence ID" value="MPN59422.1"/>
    <property type="molecule type" value="Genomic_DNA"/>
</dbReference>
<dbReference type="AlphaFoldDB" id="A0A645J8H5"/>
<comment type="caution">
    <text evidence="1">The sequence shown here is derived from an EMBL/GenBank/DDBJ whole genome shotgun (WGS) entry which is preliminary data.</text>
</comment>
<protein>
    <recommendedName>
        <fullName evidence="2">Lipoprotein</fullName>
    </recommendedName>
</protein>
<evidence type="ECO:0000313" key="1">
    <source>
        <dbReference type="EMBL" id="MPN59422.1"/>
    </source>
</evidence>
<accession>A0A645J8H5</accession>